<evidence type="ECO:0000256" key="1">
    <source>
        <dbReference type="SAM" id="MobiDB-lite"/>
    </source>
</evidence>
<keyword evidence="4" id="KW-1185">Reference proteome</keyword>
<evidence type="ECO:0000256" key="2">
    <source>
        <dbReference type="SAM" id="SignalP"/>
    </source>
</evidence>
<protein>
    <recommendedName>
        <fullName evidence="5">Pentapeptide MXKDX repeat protein</fullName>
    </recommendedName>
</protein>
<gene>
    <name evidence="3" type="ORF">HFQ13_03275</name>
</gene>
<accession>A0AAE2YNG3</accession>
<dbReference type="Proteomes" id="UP001197378">
    <property type="component" value="Unassembled WGS sequence"/>
</dbReference>
<name>A0AAE2YNG3_9PROT</name>
<reference evidence="3" key="1">
    <citation type="journal article" date="2021" name="ISME J.">
        <title>Genomic evolution of the class Acidithiobacillia: deep-branching Proteobacteria living in extreme acidic conditions.</title>
        <authorList>
            <person name="Moya-Beltran A."/>
            <person name="Beard S."/>
            <person name="Rojas-Villalobos C."/>
            <person name="Issotta F."/>
            <person name="Gallardo Y."/>
            <person name="Ulloa R."/>
            <person name="Giaveno A."/>
            <person name="Degli Esposti M."/>
            <person name="Johnson D.B."/>
            <person name="Quatrini R."/>
        </authorList>
    </citation>
    <scope>NUCLEOTIDE SEQUENCE</scope>
    <source>
        <strain evidence="3">VAN18-1</strain>
    </source>
</reference>
<evidence type="ECO:0000313" key="4">
    <source>
        <dbReference type="Proteomes" id="UP001197378"/>
    </source>
</evidence>
<keyword evidence="2" id="KW-0732">Signal</keyword>
<feature type="region of interest" description="Disordered" evidence="1">
    <location>
        <begin position="41"/>
        <end position="85"/>
    </location>
</feature>
<feature type="signal peptide" evidence="2">
    <location>
        <begin position="1"/>
        <end position="33"/>
    </location>
</feature>
<evidence type="ECO:0000313" key="3">
    <source>
        <dbReference type="EMBL" id="MBU2787242.1"/>
    </source>
</evidence>
<dbReference type="EMBL" id="JAAXYO010000037">
    <property type="protein sequence ID" value="MBU2787242.1"/>
    <property type="molecule type" value="Genomic_DNA"/>
</dbReference>
<evidence type="ECO:0008006" key="5">
    <source>
        <dbReference type="Google" id="ProtNLM"/>
    </source>
</evidence>
<sequence>MEQSKQNKVAKMIASTFLASCLAGGAITAVANADTMAPPMAKTQSSAKTKGNMMRHGCSGKSKTYKNKGGMMRHGCSGMKKKSTM</sequence>
<comment type="caution">
    <text evidence="3">The sequence shown here is derived from an EMBL/GenBank/DDBJ whole genome shotgun (WGS) entry which is preliminary data.</text>
</comment>
<dbReference type="AlphaFoldDB" id="A0AAE2YNG3"/>
<dbReference type="RefSeq" id="WP_215870325.1">
    <property type="nucleotide sequence ID" value="NZ_JAAXYO010000037.1"/>
</dbReference>
<proteinExistence type="predicted"/>
<organism evidence="3 4">
    <name type="scientific">Igneacidithiobacillus copahuensis</name>
    <dbReference type="NCBI Taxonomy" id="2724909"/>
    <lineage>
        <taxon>Bacteria</taxon>
        <taxon>Pseudomonadati</taxon>
        <taxon>Pseudomonadota</taxon>
        <taxon>Acidithiobacillia</taxon>
        <taxon>Acidithiobacillales</taxon>
        <taxon>Acidithiobacillaceae</taxon>
        <taxon>Igneacidithiobacillus</taxon>
    </lineage>
</organism>
<feature type="chain" id="PRO_5042188160" description="Pentapeptide MXKDX repeat protein" evidence="2">
    <location>
        <begin position="34"/>
        <end position="85"/>
    </location>
</feature>